<sequence>MSTATLIKRSAKYRLTRANRMLCVLSQFFLVRILAREGNHKAHNLNCDRYI</sequence>
<name>A0A0A9FVI2_ARUDO</name>
<reference evidence="1" key="1">
    <citation type="submission" date="2014-09" db="EMBL/GenBank/DDBJ databases">
        <authorList>
            <person name="Magalhaes I.L.F."/>
            <person name="Oliveira U."/>
            <person name="Santos F.R."/>
            <person name="Vidigal T.H.D.A."/>
            <person name="Brescovit A.D."/>
            <person name="Santos A.J."/>
        </authorList>
    </citation>
    <scope>NUCLEOTIDE SEQUENCE</scope>
    <source>
        <tissue evidence="1">Shoot tissue taken approximately 20 cm above the soil surface</tissue>
    </source>
</reference>
<accession>A0A0A9FVI2</accession>
<reference evidence="1" key="2">
    <citation type="journal article" date="2015" name="Data Brief">
        <title>Shoot transcriptome of the giant reed, Arundo donax.</title>
        <authorList>
            <person name="Barrero R.A."/>
            <person name="Guerrero F.D."/>
            <person name="Moolhuijzen P."/>
            <person name="Goolsby J.A."/>
            <person name="Tidwell J."/>
            <person name="Bellgard S.E."/>
            <person name="Bellgard M.I."/>
        </authorList>
    </citation>
    <scope>NUCLEOTIDE SEQUENCE</scope>
    <source>
        <tissue evidence="1">Shoot tissue taken approximately 20 cm above the soil surface</tissue>
    </source>
</reference>
<dbReference type="EMBL" id="GBRH01181624">
    <property type="protein sequence ID" value="JAE16272.1"/>
    <property type="molecule type" value="Transcribed_RNA"/>
</dbReference>
<protein>
    <submittedName>
        <fullName evidence="1">Uncharacterized protein</fullName>
    </submittedName>
</protein>
<evidence type="ECO:0000313" key="1">
    <source>
        <dbReference type="EMBL" id="JAE16272.1"/>
    </source>
</evidence>
<dbReference type="AlphaFoldDB" id="A0A0A9FVI2"/>
<organism evidence="1">
    <name type="scientific">Arundo donax</name>
    <name type="common">Giant reed</name>
    <name type="synonym">Donax arundinaceus</name>
    <dbReference type="NCBI Taxonomy" id="35708"/>
    <lineage>
        <taxon>Eukaryota</taxon>
        <taxon>Viridiplantae</taxon>
        <taxon>Streptophyta</taxon>
        <taxon>Embryophyta</taxon>
        <taxon>Tracheophyta</taxon>
        <taxon>Spermatophyta</taxon>
        <taxon>Magnoliopsida</taxon>
        <taxon>Liliopsida</taxon>
        <taxon>Poales</taxon>
        <taxon>Poaceae</taxon>
        <taxon>PACMAD clade</taxon>
        <taxon>Arundinoideae</taxon>
        <taxon>Arundineae</taxon>
        <taxon>Arundo</taxon>
    </lineage>
</organism>
<proteinExistence type="predicted"/>